<evidence type="ECO:0000313" key="3">
    <source>
        <dbReference type="Proteomes" id="UP000198521"/>
    </source>
</evidence>
<dbReference type="InterPro" id="IPR036249">
    <property type="entry name" value="Thioredoxin-like_sf"/>
</dbReference>
<dbReference type="GO" id="GO:0006950">
    <property type="term" value="P:response to stress"/>
    <property type="evidence" value="ECO:0007669"/>
    <property type="project" value="UniProtKB-ARBA"/>
</dbReference>
<dbReference type="SUPFAM" id="SSF48452">
    <property type="entry name" value="TPR-like"/>
    <property type="match status" value="1"/>
</dbReference>
<dbReference type="InterPro" id="IPR011990">
    <property type="entry name" value="TPR-like_helical_dom_sf"/>
</dbReference>
<dbReference type="GO" id="GO:0016853">
    <property type="term" value="F:isomerase activity"/>
    <property type="evidence" value="ECO:0007669"/>
    <property type="project" value="UniProtKB-KW"/>
</dbReference>
<dbReference type="Pfam" id="PF00085">
    <property type="entry name" value="Thioredoxin"/>
    <property type="match status" value="1"/>
</dbReference>
<organism evidence="2 3">
    <name type="scientific">Aquimarina amphilecti</name>
    <dbReference type="NCBI Taxonomy" id="1038014"/>
    <lineage>
        <taxon>Bacteria</taxon>
        <taxon>Pseudomonadati</taxon>
        <taxon>Bacteroidota</taxon>
        <taxon>Flavobacteriia</taxon>
        <taxon>Flavobacteriales</taxon>
        <taxon>Flavobacteriaceae</taxon>
        <taxon>Aquimarina</taxon>
    </lineage>
</organism>
<dbReference type="PROSITE" id="PS51352">
    <property type="entry name" value="THIOREDOXIN_2"/>
    <property type="match status" value="1"/>
</dbReference>
<name>A0A1H7SJQ4_AQUAM</name>
<dbReference type="Gene3D" id="1.25.40.10">
    <property type="entry name" value="Tetratricopeptide repeat domain"/>
    <property type="match status" value="1"/>
</dbReference>
<dbReference type="Gene3D" id="3.40.30.10">
    <property type="entry name" value="Glutaredoxin"/>
    <property type="match status" value="1"/>
</dbReference>
<accession>A0A1H7SJQ4</accession>
<evidence type="ECO:0000313" key="2">
    <source>
        <dbReference type="EMBL" id="SEL72901.1"/>
    </source>
</evidence>
<dbReference type="CDD" id="cd02947">
    <property type="entry name" value="TRX_family"/>
    <property type="match status" value="1"/>
</dbReference>
<dbReference type="SUPFAM" id="SSF52833">
    <property type="entry name" value="Thioredoxin-like"/>
    <property type="match status" value="1"/>
</dbReference>
<feature type="domain" description="Thioredoxin" evidence="1">
    <location>
        <begin position="20"/>
        <end position="175"/>
    </location>
</feature>
<gene>
    <name evidence="2" type="ORF">SAMN04487910_3197</name>
</gene>
<dbReference type="EMBL" id="FOAB01000005">
    <property type="protein sequence ID" value="SEL72901.1"/>
    <property type="molecule type" value="Genomic_DNA"/>
</dbReference>
<dbReference type="OrthoDB" id="6398367at2"/>
<protein>
    <submittedName>
        <fullName evidence="2">Thiol-disulfide isomerase or thioredoxin</fullName>
    </submittedName>
</protein>
<dbReference type="Proteomes" id="UP000198521">
    <property type="component" value="Unassembled WGS sequence"/>
</dbReference>
<proteinExistence type="predicted"/>
<reference evidence="2 3" key="1">
    <citation type="submission" date="2016-10" db="EMBL/GenBank/DDBJ databases">
        <authorList>
            <person name="de Groot N.N."/>
        </authorList>
    </citation>
    <scope>NUCLEOTIDE SEQUENCE [LARGE SCALE GENOMIC DNA]</scope>
    <source>
        <strain evidence="2 3">DSM 25232</strain>
    </source>
</reference>
<keyword evidence="3" id="KW-1185">Reference proteome</keyword>
<dbReference type="RefSeq" id="WP_091410270.1">
    <property type="nucleotide sequence ID" value="NZ_FOAB01000005.1"/>
</dbReference>
<dbReference type="AlphaFoldDB" id="A0A1H7SJQ4"/>
<keyword evidence="2" id="KW-0413">Isomerase</keyword>
<sequence>MKIIIQLLILLSITTHTYSQSFNQEITNAKGTSNLTGKINFEKLNTAPYGTWFSKNYESYTPNEQVINSIKTDLPNYTIKIFMGTWCGDSKREVPKFYKVLQAANFPLNRLTTIAVDADREHYKQSAGGEHEGLNIHRVPTFIFYKDGKEVQRIVESPKTTIEEDIKNILSGSYTPNYYSVTKMNTIITTKGSDFLSENSESVVKELKDITESMYELNTYANVLFFAGKQTDAIEILKFNTLLFPKEADGYISLANKLAVTNKLPDAIRNYERSLDFNKDQRIVDKVKELKKSL</sequence>
<evidence type="ECO:0000259" key="1">
    <source>
        <dbReference type="PROSITE" id="PS51352"/>
    </source>
</evidence>
<dbReference type="InterPro" id="IPR013766">
    <property type="entry name" value="Thioredoxin_domain"/>
</dbReference>
<dbReference type="STRING" id="1038014.SAMN04487910_3197"/>